<reference evidence="2" key="1">
    <citation type="submission" date="2023-02" db="EMBL/GenBank/DDBJ databases">
        <title>Genome of toxic invasive species Heracleum sosnowskyi carries increased number of genes despite the absence of recent whole-genome duplications.</title>
        <authorList>
            <person name="Schelkunov M."/>
            <person name="Shtratnikova V."/>
            <person name="Makarenko M."/>
            <person name="Klepikova A."/>
            <person name="Omelchenko D."/>
            <person name="Novikova G."/>
            <person name="Obukhova E."/>
            <person name="Bogdanov V."/>
            <person name="Penin A."/>
            <person name="Logacheva M."/>
        </authorList>
    </citation>
    <scope>NUCLEOTIDE SEQUENCE</scope>
    <source>
        <strain evidence="2">Hsosn_3</strain>
        <tissue evidence="2">Leaf</tissue>
    </source>
</reference>
<comment type="caution">
    <text evidence="2">The sequence shown here is derived from an EMBL/GenBank/DDBJ whole genome shotgun (WGS) entry which is preliminary data.</text>
</comment>
<keyword evidence="3" id="KW-1185">Reference proteome</keyword>
<dbReference type="EMBL" id="JAUIZM010000001">
    <property type="protein sequence ID" value="KAK1404294.1"/>
    <property type="molecule type" value="Genomic_DNA"/>
</dbReference>
<sequence>MDELNDLNMGMGPDGFGLFEVLMVQLELAHKEMLLEDGWGGPTEFSHKQMDTPNTDTANIPNTATANTPNTATATTPNTTLDPALNSTPVTAPNTTEPAAPVKIKSPKKECADKPPRASKKKPTRTSDVWDHFTKLVGGDPEDPRCRCNYCGLDYDCHSRRIGTSTLWGYLEKCKNNPHKVVDKKQKVLSFHGANLLATTFNKVRCRNALAKFVVKDEQAFRVVEGAVARLIVKVESILHSLYTHYNVGSDDVNAKEVIGDSLLKVVAGRNRLLDNYMQRQHMESVWSKNEVKVTWTMSRPLVHRMTIDKTQTARPSSLMLFKLADC</sequence>
<evidence type="ECO:0000313" key="3">
    <source>
        <dbReference type="Proteomes" id="UP001237642"/>
    </source>
</evidence>
<dbReference type="Proteomes" id="UP001237642">
    <property type="component" value="Unassembled WGS sequence"/>
</dbReference>
<evidence type="ECO:0008006" key="4">
    <source>
        <dbReference type="Google" id="ProtNLM"/>
    </source>
</evidence>
<dbReference type="InterPro" id="IPR053031">
    <property type="entry name" value="Cuticle_assoc_protein"/>
</dbReference>
<feature type="region of interest" description="Disordered" evidence="1">
    <location>
        <begin position="64"/>
        <end position="126"/>
    </location>
</feature>
<dbReference type="GO" id="GO:1990837">
    <property type="term" value="F:sequence-specific double-stranded DNA binding"/>
    <property type="evidence" value="ECO:0007669"/>
    <property type="project" value="TreeGrafter"/>
</dbReference>
<dbReference type="PANTHER" id="PTHR34396">
    <property type="entry name" value="OS03G0264950 PROTEIN-RELATED"/>
    <property type="match status" value="1"/>
</dbReference>
<name>A0AAD8JIU1_9APIA</name>
<accession>A0AAD8JIU1</accession>
<evidence type="ECO:0000313" key="2">
    <source>
        <dbReference type="EMBL" id="KAK1404294.1"/>
    </source>
</evidence>
<feature type="compositionally biased region" description="Polar residues" evidence="1">
    <location>
        <begin position="87"/>
        <end position="97"/>
    </location>
</feature>
<dbReference type="PANTHER" id="PTHR34396:SF27">
    <property type="entry name" value="OS08G0208700 PROTEIN"/>
    <property type="match status" value="1"/>
</dbReference>
<proteinExistence type="predicted"/>
<gene>
    <name evidence="2" type="ORF">POM88_003899</name>
</gene>
<feature type="compositionally biased region" description="Low complexity" evidence="1">
    <location>
        <begin position="64"/>
        <end position="86"/>
    </location>
</feature>
<dbReference type="GO" id="GO:0005634">
    <property type="term" value="C:nucleus"/>
    <property type="evidence" value="ECO:0007669"/>
    <property type="project" value="TreeGrafter"/>
</dbReference>
<organism evidence="2 3">
    <name type="scientific">Heracleum sosnowskyi</name>
    <dbReference type="NCBI Taxonomy" id="360622"/>
    <lineage>
        <taxon>Eukaryota</taxon>
        <taxon>Viridiplantae</taxon>
        <taxon>Streptophyta</taxon>
        <taxon>Embryophyta</taxon>
        <taxon>Tracheophyta</taxon>
        <taxon>Spermatophyta</taxon>
        <taxon>Magnoliopsida</taxon>
        <taxon>eudicotyledons</taxon>
        <taxon>Gunneridae</taxon>
        <taxon>Pentapetalae</taxon>
        <taxon>asterids</taxon>
        <taxon>campanulids</taxon>
        <taxon>Apiales</taxon>
        <taxon>Apiaceae</taxon>
        <taxon>Apioideae</taxon>
        <taxon>apioid superclade</taxon>
        <taxon>Tordylieae</taxon>
        <taxon>Tordyliinae</taxon>
        <taxon>Heracleum</taxon>
    </lineage>
</organism>
<evidence type="ECO:0000256" key="1">
    <source>
        <dbReference type="SAM" id="MobiDB-lite"/>
    </source>
</evidence>
<dbReference type="SMART" id="SM00614">
    <property type="entry name" value="ZnF_BED"/>
    <property type="match status" value="1"/>
</dbReference>
<dbReference type="AlphaFoldDB" id="A0AAD8JIU1"/>
<reference evidence="2" key="2">
    <citation type="submission" date="2023-05" db="EMBL/GenBank/DDBJ databases">
        <authorList>
            <person name="Schelkunov M.I."/>
        </authorList>
    </citation>
    <scope>NUCLEOTIDE SEQUENCE</scope>
    <source>
        <strain evidence="2">Hsosn_3</strain>
        <tissue evidence="2">Leaf</tissue>
    </source>
</reference>
<protein>
    <recommendedName>
        <fullName evidence="4">BED-type domain-containing protein</fullName>
    </recommendedName>
</protein>
<feature type="compositionally biased region" description="Basic and acidic residues" evidence="1">
    <location>
        <begin position="107"/>
        <end position="116"/>
    </location>
</feature>
<dbReference type="GO" id="GO:0006357">
    <property type="term" value="P:regulation of transcription by RNA polymerase II"/>
    <property type="evidence" value="ECO:0007669"/>
    <property type="project" value="TreeGrafter"/>
</dbReference>